<dbReference type="RefSeq" id="WP_259083712.1">
    <property type="nucleotide sequence ID" value="NZ_JANTYZ010000006.1"/>
</dbReference>
<proteinExistence type="predicted"/>
<dbReference type="InterPro" id="IPR025641">
    <property type="entry name" value="DUF4340"/>
</dbReference>
<dbReference type="Proteomes" id="UP001155034">
    <property type="component" value="Unassembled WGS sequence"/>
</dbReference>
<feature type="signal peptide" evidence="2">
    <location>
        <begin position="1"/>
        <end position="19"/>
    </location>
</feature>
<gene>
    <name evidence="4" type="ORF">GGP82_002266</name>
</gene>
<feature type="region of interest" description="Disordered" evidence="1">
    <location>
        <begin position="138"/>
        <end position="174"/>
    </location>
</feature>
<reference evidence="4" key="1">
    <citation type="submission" date="2022-08" db="EMBL/GenBank/DDBJ databases">
        <title>Genomic Encyclopedia of Type Strains, Phase V (KMG-V): Genome sequencing to study the core and pangenomes of soil and plant-associated prokaryotes.</title>
        <authorList>
            <person name="Whitman W."/>
        </authorList>
    </citation>
    <scope>NUCLEOTIDE SEQUENCE</scope>
    <source>
        <strain evidence="4">SP2016B</strain>
    </source>
</reference>
<dbReference type="Pfam" id="PF14238">
    <property type="entry name" value="DUF4340"/>
    <property type="match status" value="1"/>
</dbReference>
<evidence type="ECO:0000313" key="5">
    <source>
        <dbReference type="Proteomes" id="UP001155034"/>
    </source>
</evidence>
<evidence type="ECO:0000259" key="3">
    <source>
        <dbReference type="Pfam" id="PF14238"/>
    </source>
</evidence>
<name>A0A9X2RCR9_9BACT</name>
<accession>A0A9X2RCR9</accession>
<dbReference type="AlphaFoldDB" id="A0A9X2RCR9"/>
<sequence>MTNATKTLALIFASTLALALATSWSWSTASSAAFQEQLLAVDTSAVQAVRIERSSRPSIRLARTNSGWRVSPGDTSATYPAGTRAVDRLLGAVPSLEVSAVATRQPDKHPRYGVDSTGTTVTMLGDGGEALGTLIVGRTRVRRPQSGSGGASQNRLRQRRRRGTPVTYVRPPDRPDVYSIEQSLRSVTVRTVEDWRDKTIWGLARSDIRRIDFRYPADSSFTMRRGAASDTTAAPDAWVSAGDTLSQTEVSSMLRVLASPQADGFAESTAPDDFGKAQYEVRLHLTDGSRRSIRLRPAPDAQQYLAVADGLPYVVELQSGSWDRSVLRGRSALVESR</sequence>
<comment type="caution">
    <text evidence="4">The sequence shown here is derived from an EMBL/GenBank/DDBJ whole genome shotgun (WGS) entry which is preliminary data.</text>
</comment>
<evidence type="ECO:0000313" key="4">
    <source>
        <dbReference type="EMBL" id="MCS3865704.1"/>
    </source>
</evidence>
<evidence type="ECO:0000256" key="2">
    <source>
        <dbReference type="SAM" id="SignalP"/>
    </source>
</evidence>
<feature type="domain" description="DUF4340" evidence="3">
    <location>
        <begin position="167"/>
        <end position="273"/>
    </location>
</feature>
<keyword evidence="2" id="KW-0732">Signal</keyword>
<feature type="chain" id="PRO_5040791001" description="DUF4340 domain-containing protein" evidence="2">
    <location>
        <begin position="20"/>
        <end position="337"/>
    </location>
</feature>
<evidence type="ECO:0000256" key="1">
    <source>
        <dbReference type="SAM" id="MobiDB-lite"/>
    </source>
</evidence>
<organism evidence="4 5">
    <name type="scientific">Salinibacter ruber</name>
    <dbReference type="NCBI Taxonomy" id="146919"/>
    <lineage>
        <taxon>Bacteria</taxon>
        <taxon>Pseudomonadati</taxon>
        <taxon>Rhodothermota</taxon>
        <taxon>Rhodothermia</taxon>
        <taxon>Rhodothermales</taxon>
        <taxon>Salinibacteraceae</taxon>
        <taxon>Salinibacter</taxon>
    </lineage>
</organism>
<protein>
    <recommendedName>
        <fullName evidence="3">DUF4340 domain-containing protein</fullName>
    </recommendedName>
</protein>
<dbReference type="EMBL" id="JANTYZ010000006">
    <property type="protein sequence ID" value="MCS3865704.1"/>
    <property type="molecule type" value="Genomic_DNA"/>
</dbReference>